<organism evidence="1 2">
    <name type="scientific">Mobilisporobacter senegalensis</name>
    <dbReference type="NCBI Taxonomy" id="1329262"/>
    <lineage>
        <taxon>Bacteria</taxon>
        <taxon>Bacillati</taxon>
        <taxon>Bacillota</taxon>
        <taxon>Clostridia</taxon>
        <taxon>Lachnospirales</taxon>
        <taxon>Lachnospiraceae</taxon>
        <taxon>Mobilisporobacter</taxon>
    </lineage>
</organism>
<evidence type="ECO:0000313" key="2">
    <source>
        <dbReference type="Proteomes" id="UP000273083"/>
    </source>
</evidence>
<reference evidence="1 2" key="1">
    <citation type="submission" date="2018-11" db="EMBL/GenBank/DDBJ databases">
        <title>Genomic Encyclopedia of Type Strains, Phase IV (KMG-IV): sequencing the most valuable type-strain genomes for metagenomic binning, comparative biology and taxonomic classification.</title>
        <authorList>
            <person name="Goeker M."/>
        </authorList>
    </citation>
    <scope>NUCLEOTIDE SEQUENCE [LARGE SCALE GENOMIC DNA]</scope>
    <source>
        <strain evidence="1 2">DSM 26537</strain>
    </source>
</reference>
<evidence type="ECO:0000313" key="1">
    <source>
        <dbReference type="EMBL" id="ROR23400.1"/>
    </source>
</evidence>
<proteinExistence type="predicted"/>
<keyword evidence="2" id="KW-1185">Reference proteome</keyword>
<accession>A0A3N1X9F3</accession>
<dbReference type="Proteomes" id="UP000273083">
    <property type="component" value="Unassembled WGS sequence"/>
</dbReference>
<dbReference type="AlphaFoldDB" id="A0A3N1X9F3"/>
<name>A0A3N1X9F3_9FIRM</name>
<sequence>MDPDQQVFPFDNVFPAFIPGIFNSVQDRDDYLSSLDSDTRDYVLKHTDEFSSKADLMECVSKLHGQG</sequence>
<gene>
    <name evidence="1" type="ORF">EDD66_1147</name>
</gene>
<protein>
    <submittedName>
        <fullName evidence="1">Uncharacterized protein</fullName>
    </submittedName>
</protein>
<comment type="caution">
    <text evidence="1">The sequence shown here is derived from an EMBL/GenBank/DDBJ whole genome shotgun (WGS) entry which is preliminary data.</text>
</comment>
<dbReference type="EMBL" id="RJVG01000014">
    <property type="protein sequence ID" value="ROR23400.1"/>
    <property type="molecule type" value="Genomic_DNA"/>
</dbReference>
<dbReference type="RefSeq" id="WP_123610701.1">
    <property type="nucleotide sequence ID" value="NZ_RJVG01000014.1"/>
</dbReference>